<organism evidence="2 3">
    <name type="scientific">Trichonephila clavipes</name>
    <name type="common">Golden silk orbweaver</name>
    <name type="synonym">Nephila clavipes</name>
    <dbReference type="NCBI Taxonomy" id="2585209"/>
    <lineage>
        <taxon>Eukaryota</taxon>
        <taxon>Metazoa</taxon>
        <taxon>Ecdysozoa</taxon>
        <taxon>Arthropoda</taxon>
        <taxon>Chelicerata</taxon>
        <taxon>Arachnida</taxon>
        <taxon>Araneae</taxon>
        <taxon>Araneomorphae</taxon>
        <taxon>Entelegynae</taxon>
        <taxon>Araneoidea</taxon>
        <taxon>Nephilidae</taxon>
        <taxon>Trichonephila</taxon>
    </lineage>
</organism>
<dbReference type="Proteomes" id="UP000887159">
    <property type="component" value="Unassembled WGS sequence"/>
</dbReference>
<dbReference type="SUPFAM" id="SSF54695">
    <property type="entry name" value="POZ domain"/>
    <property type="match status" value="1"/>
</dbReference>
<evidence type="ECO:0000313" key="3">
    <source>
        <dbReference type="Proteomes" id="UP000887159"/>
    </source>
</evidence>
<dbReference type="Gene3D" id="3.30.710.10">
    <property type="entry name" value="Potassium Channel Kv1.1, Chain A"/>
    <property type="match status" value="1"/>
</dbReference>
<comment type="caution">
    <text evidence="2">The sequence shown here is derived from an EMBL/GenBank/DDBJ whole genome shotgun (WGS) entry which is preliminary data.</text>
</comment>
<proteinExistence type="predicted"/>
<keyword evidence="3" id="KW-1185">Reference proteome</keyword>
<feature type="domain" description="BTB" evidence="1">
    <location>
        <begin position="228"/>
        <end position="295"/>
    </location>
</feature>
<name>A0A8X6VXX5_TRICX</name>
<dbReference type="CDD" id="cd18186">
    <property type="entry name" value="BTB_POZ_ZBTB_KLHL-like"/>
    <property type="match status" value="1"/>
</dbReference>
<dbReference type="InterPro" id="IPR011333">
    <property type="entry name" value="SKP1/BTB/POZ_sf"/>
</dbReference>
<accession>A0A8X6VXX5</accession>
<dbReference type="AlphaFoldDB" id="A0A8X6VXX5"/>
<dbReference type="InterPro" id="IPR000210">
    <property type="entry name" value="BTB/POZ_dom"/>
</dbReference>
<dbReference type="PROSITE" id="PS50097">
    <property type="entry name" value="BTB"/>
    <property type="match status" value="1"/>
</dbReference>
<reference evidence="2" key="1">
    <citation type="submission" date="2020-08" db="EMBL/GenBank/DDBJ databases">
        <title>Multicomponent nature underlies the extraordinary mechanical properties of spider dragline silk.</title>
        <authorList>
            <person name="Kono N."/>
            <person name="Nakamura H."/>
            <person name="Mori M."/>
            <person name="Yoshida Y."/>
            <person name="Ohtoshi R."/>
            <person name="Malay A.D."/>
            <person name="Moran D.A.P."/>
            <person name="Tomita M."/>
            <person name="Numata K."/>
            <person name="Arakawa K."/>
        </authorList>
    </citation>
    <scope>NUCLEOTIDE SEQUENCE</scope>
</reference>
<dbReference type="PANTHER" id="PTHR24413">
    <property type="entry name" value="SPECKLE-TYPE POZ PROTEIN"/>
    <property type="match status" value="1"/>
</dbReference>
<evidence type="ECO:0000259" key="1">
    <source>
        <dbReference type="PROSITE" id="PS50097"/>
    </source>
</evidence>
<gene>
    <name evidence="2" type="ORF">TNCV_1015761</name>
</gene>
<dbReference type="Pfam" id="PF00651">
    <property type="entry name" value="BTB"/>
    <property type="match status" value="1"/>
</dbReference>
<sequence>MSNGITKVTVERKRLGKTLFIKKTAWSAMFSNSDSTMYSMTITCNLWRCPLFGPRHCSAFTFVEKKFKKHVETVKLSVPLISFFIFKTQFIDSSRDISMEQEELIESVFSIFYKEKKYDTHFKCLLSVMNNSNIPLKSREFNHNCNDPSSKFWYLTDFFPSEVLDENNPSYFKNSSVCLKIEAEISFYEECGSSQKYFSDSPSQTSKTFRHSLKNNLEIFFISNLKGCDVILRCKNNDFPVHKSLLCCKSPVFRAMFESDMKEKKLGIVEMDDTDSLTLNRFIEHLYLGSVTDSPIDPDSAMALYEIPHRYSILDLMNYSRQILVHNMDCGNCDETLQFANLYEDKSMKNLIKLLSSKP</sequence>
<dbReference type="EMBL" id="BMAU01021369">
    <property type="protein sequence ID" value="GFY24530.1"/>
    <property type="molecule type" value="Genomic_DNA"/>
</dbReference>
<dbReference type="SMART" id="SM00225">
    <property type="entry name" value="BTB"/>
    <property type="match status" value="1"/>
</dbReference>
<evidence type="ECO:0000313" key="2">
    <source>
        <dbReference type="EMBL" id="GFY24530.1"/>
    </source>
</evidence>
<protein>
    <recommendedName>
        <fullName evidence="1">BTB domain-containing protein</fullName>
    </recommendedName>
</protein>